<name>A0A2C9XS51_9ENTE</name>
<evidence type="ECO:0000313" key="5">
    <source>
        <dbReference type="EMBL" id="OTP12236.1"/>
    </source>
</evidence>
<dbReference type="PANTHER" id="PTHR34983:SF2">
    <property type="entry name" value="ENDO-BETA-1,4-GALACTANASE"/>
    <property type="match status" value="1"/>
</dbReference>
<dbReference type="InterPro" id="IPR011683">
    <property type="entry name" value="Glyco_hydro_53"/>
</dbReference>
<reference evidence="5 6" key="1">
    <citation type="submission" date="2017-05" db="EMBL/GenBank/DDBJ databases">
        <title>The Genome Sequence of Enterococcus sp. 10A9_DIV0425.</title>
        <authorList>
            <consortium name="The Broad Institute Genomics Platform"/>
            <consortium name="The Broad Institute Genomic Center for Infectious Diseases"/>
            <person name="Earl A."/>
            <person name="Manson A."/>
            <person name="Schwartman J."/>
            <person name="Gilmore M."/>
            <person name="Abouelleil A."/>
            <person name="Cao P."/>
            <person name="Chapman S."/>
            <person name="Cusick C."/>
            <person name="Shea T."/>
            <person name="Young S."/>
            <person name="Neafsey D."/>
            <person name="Nusbaum C."/>
            <person name="Birren B."/>
        </authorList>
    </citation>
    <scope>NUCLEOTIDE SEQUENCE [LARGE SCALE GENOMIC DNA]</scope>
    <source>
        <strain evidence="5 6">10A9_DIV0425</strain>
    </source>
</reference>
<comment type="caution">
    <text evidence="5">The sequence shown here is derived from an EMBL/GenBank/DDBJ whole genome shotgun (WGS) entry which is preliminary data.</text>
</comment>
<organism evidence="5 6">
    <name type="scientific">Candidatus Enterococcus wittei</name>
    <dbReference type="NCBI Taxonomy" id="1987383"/>
    <lineage>
        <taxon>Bacteria</taxon>
        <taxon>Bacillati</taxon>
        <taxon>Bacillota</taxon>
        <taxon>Bacilli</taxon>
        <taxon>Lactobacillales</taxon>
        <taxon>Enterococcaceae</taxon>
        <taxon>Enterococcus</taxon>
    </lineage>
</organism>
<evidence type="ECO:0000256" key="1">
    <source>
        <dbReference type="ARBA" id="ARBA00010687"/>
    </source>
</evidence>
<dbReference type="Proteomes" id="UP000194933">
    <property type="component" value="Unassembled WGS sequence"/>
</dbReference>
<comment type="catalytic activity">
    <reaction evidence="4">
        <text>The enzyme specifically hydrolyzes (1-&gt;4)-beta-D-galactosidic linkages in type I arabinogalactans.</text>
        <dbReference type="EC" id="3.2.1.89"/>
    </reaction>
</comment>
<dbReference type="GO" id="GO:0045490">
    <property type="term" value="P:pectin catabolic process"/>
    <property type="evidence" value="ECO:0007669"/>
    <property type="project" value="TreeGrafter"/>
</dbReference>
<dbReference type="Gene3D" id="2.60.120.260">
    <property type="entry name" value="Galactose-binding domain-like"/>
    <property type="match status" value="1"/>
</dbReference>
<evidence type="ECO:0000256" key="4">
    <source>
        <dbReference type="RuleBase" id="RU361192"/>
    </source>
</evidence>
<proteinExistence type="inferred from homology"/>
<dbReference type="RefSeq" id="WP_086283570.1">
    <property type="nucleotide sequence ID" value="NZ_NGMO01000001.1"/>
</dbReference>
<evidence type="ECO:0000256" key="2">
    <source>
        <dbReference type="ARBA" id="ARBA00022801"/>
    </source>
</evidence>
<dbReference type="SUPFAM" id="SSF51445">
    <property type="entry name" value="(Trans)glycosidases"/>
    <property type="match status" value="1"/>
</dbReference>
<dbReference type="EC" id="3.2.1.89" evidence="4"/>
<dbReference type="PANTHER" id="PTHR34983">
    <property type="entry name" value="ARABINOGALACTAN ENDO-BETA-1,4-GALACTANASE A"/>
    <property type="match status" value="1"/>
</dbReference>
<accession>A0A2C9XS51</accession>
<dbReference type="GO" id="GO:0031218">
    <property type="term" value="F:arabinogalactan endo-1,4-beta-galactosidase activity"/>
    <property type="evidence" value="ECO:0007669"/>
    <property type="project" value="UniProtKB-EC"/>
</dbReference>
<dbReference type="GO" id="GO:0015926">
    <property type="term" value="F:glucosidase activity"/>
    <property type="evidence" value="ECO:0007669"/>
    <property type="project" value="InterPro"/>
</dbReference>
<dbReference type="STRING" id="1987383.A5844_000468"/>
<gene>
    <name evidence="5" type="ORF">A5844_000468</name>
</gene>
<keyword evidence="2 4" id="KW-0378">Hydrolase</keyword>
<sequence length="542" mass="60335">MKKVKGWQIFLLGLLFTLTSLSITSEQVRAKELIRGADISILDDMEKSGASYYDHGIKKDALQILKDNGVNYVRLRLWNNPFDSAGNSYGAGTNDLKTTMALAKRAKNLGLRVLLDFHYSDFWVDPGKQNVPKAWKDLSFEQMNTALYNYTKNTLNTMKNNGVYPDMVQIGNELNSGMLWPYGKSWGGDGGEFDRLATFLKSGIQGVKDTQPTQIPIMLHLADGGDTGAFTWWFDEIAKRGVNYDLIGISYYPYWHGSMNQLQTTMNTISSRYNKEVVVVETAYGHTTENADAMPNAFGPTEAAAGGYPATIVGQGEYLTDLVTRIQAVPGDKGSGFFYWEPLWYNGNVSWSTAAGMKYLGVQSGMGNEWDNQAMFDFKGNALESLKVFKEAGNQQNYLQNPSFEKDGGTFSPTGWSIWYGNGAKTDSLKTETGGFSGNYRLTFWEDQDYQLSAYQKVTGLSNGTYTLTAYTMAGGSFKTNQMYVKNYGGQELNTKITQNGEWTKVTIKNIPITNHSCEIGFYTDAQANGWTSIDHVSLVKN</sequence>
<dbReference type="Pfam" id="PF07745">
    <property type="entry name" value="Glyco_hydro_53"/>
    <property type="match status" value="1"/>
</dbReference>
<dbReference type="Gene3D" id="3.20.20.80">
    <property type="entry name" value="Glycosidases"/>
    <property type="match status" value="1"/>
</dbReference>
<evidence type="ECO:0000256" key="3">
    <source>
        <dbReference type="ARBA" id="ARBA00023295"/>
    </source>
</evidence>
<protein>
    <recommendedName>
        <fullName evidence="4">Arabinogalactan endo-beta-1,4-galactanase</fullName>
        <ecNumber evidence="4">3.2.1.89</ecNumber>
    </recommendedName>
</protein>
<keyword evidence="6" id="KW-1185">Reference proteome</keyword>
<dbReference type="AlphaFoldDB" id="A0A2C9XS51"/>
<dbReference type="InterPro" id="IPR017853">
    <property type="entry name" value="GH"/>
</dbReference>
<comment type="similarity">
    <text evidence="1 4">Belongs to the glycosyl hydrolase 53 family.</text>
</comment>
<dbReference type="EMBL" id="NGMO01000001">
    <property type="protein sequence ID" value="OTP12236.1"/>
    <property type="molecule type" value="Genomic_DNA"/>
</dbReference>
<evidence type="ECO:0000313" key="6">
    <source>
        <dbReference type="Proteomes" id="UP000194933"/>
    </source>
</evidence>
<keyword evidence="3 4" id="KW-0326">Glycosidase</keyword>